<accession>A0ABX0MQ74</accession>
<feature type="domain" description="Glycosyltransferase 2-like" evidence="2">
    <location>
        <begin position="497"/>
        <end position="620"/>
    </location>
</feature>
<dbReference type="InterPro" id="IPR001173">
    <property type="entry name" value="Glyco_trans_2-like"/>
</dbReference>
<comment type="caution">
    <text evidence="3">The sequence shown here is derived from an EMBL/GenBank/DDBJ whole genome shotgun (WGS) entry which is preliminary data.</text>
</comment>
<dbReference type="Proteomes" id="UP000610594">
    <property type="component" value="Unassembled WGS sequence"/>
</dbReference>
<evidence type="ECO:0000313" key="3">
    <source>
        <dbReference type="EMBL" id="NHZ64920.1"/>
    </source>
</evidence>
<evidence type="ECO:0000259" key="2">
    <source>
        <dbReference type="Pfam" id="PF00535"/>
    </source>
</evidence>
<dbReference type="PANTHER" id="PTHR43179">
    <property type="entry name" value="RHAMNOSYLTRANSFERASE WBBL"/>
    <property type="match status" value="1"/>
</dbReference>
<dbReference type="PANTHER" id="PTHR43179:SF7">
    <property type="entry name" value="RHAMNOSYLTRANSFERASE WBBL"/>
    <property type="match status" value="1"/>
</dbReference>
<sequence>MKKKHSTPDRWIGEVEGIHEGLLYGWAADTTNTGARVVVDVRLHDESVATTVADIARHDLAARLREAGGARADHCHGFAADLRELDPFSDGGLTVHIANTSWMLPGRINRSTPQAIPPAAMNQVSSDGGLRLQGWACPLFSGAAVRLVRAYEDERMLAETRAAKTMPGLRGSPAEQTGFQLDLPAELADGRRHVVHVVDENGIALNGSPVTICCALNGASALIGPATQLLHAVIDNYERRLPRSLGMDYYAAWSAAFEKPADACQPPLIERRVGIIVTGSSDSAALERTIASLNAQSWPVANLVAIAAGSTFNAALQAMLTSDSDVIACVRSGDTIPVHAIARGLDGFSLASARVVYTDSESAGQPWFKPAWSPDYALASDYPLELMLVDADVARKMLGKGPVPSNAAQFAWHILAQLWPCAAESIVHVPRVLYRFETPLTPGEQQQRYMAAAQALASTTPRAALLPLRDAPPDAGFIARRPVYPLTSSGRNCKVTFIIPTRDRIDLLQRCLDSIARHTKWDGLDIIIVDNGSVLAESKQYFLEIAVRGVTVIACPGPFNYAALNNTAVAHATGEIIGLINNDIEALHDGWLEAMLENLLRPGVGAVGAKLLWPNGMVQHGGVLLGVSNVAGHFGNNLADGDWGDHGRNQLSCEVSAVTAACLLIRKTDYEAVGGMDEHAFPVAFNDVDLCLKLRAAGKTIVWTPAARLLHAESASRGSEDSPQKRSRAQREIEHLRQRWGPLLLRDPAYHPSLNLEASCFAFSGLAFPPRPREPRQARLHSALACVNAVRASSRDSDE</sequence>
<proteinExistence type="predicted"/>
<dbReference type="Gene3D" id="3.90.550.10">
    <property type="entry name" value="Spore Coat Polysaccharide Biosynthesis Protein SpsA, Chain A"/>
    <property type="match status" value="1"/>
</dbReference>
<dbReference type="EMBL" id="WHJF01000066">
    <property type="protein sequence ID" value="NHZ64920.1"/>
    <property type="molecule type" value="Genomic_DNA"/>
</dbReference>
<dbReference type="InterPro" id="IPR029044">
    <property type="entry name" value="Nucleotide-diphossugar_trans"/>
</dbReference>
<protein>
    <submittedName>
        <fullName evidence="3">Glycosyltransferase</fullName>
    </submittedName>
</protein>
<dbReference type="RefSeq" id="WP_167238938.1">
    <property type="nucleotide sequence ID" value="NZ_WHJF01000066.1"/>
</dbReference>
<dbReference type="CDD" id="cd04186">
    <property type="entry name" value="GT_2_like_c"/>
    <property type="match status" value="1"/>
</dbReference>
<reference evidence="3 4" key="1">
    <citation type="submission" date="2019-10" db="EMBL/GenBank/DDBJ databases">
        <title>Taxonomy of Antarctic Massilia spp.: description of Massilia rubra sp. nov., Massilia aquatica sp. nov., Massilia mucilaginosa sp. nov., Massilia frigida sp. nov. isolated from streams, lakes and regoliths.</title>
        <authorList>
            <person name="Holochova P."/>
            <person name="Sedlacek I."/>
            <person name="Kralova S."/>
            <person name="Maslanova I."/>
            <person name="Busse H.-J."/>
            <person name="Stankova E."/>
            <person name="Vrbovska V."/>
            <person name="Kovarovic V."/>
            <person name="Bartak M."/>
            <person name="Svec P."/>
            <person name="Pantucek R."/>
        </authorList>
    </citation>
    <scope>NUCLEOTIDE SEQUENCE [LARGE SCALE GENOMIC DNA]</scope>
    <source>
        <strain evidence="3 4">CCM 8694</strain>
    </source>
</reference>
<dbReference type="Pfam" id="PF00535">
    <property type="entry name" value="Glycos_transf_2"/>
    <property type="match status" value="1"/>
</dbReference>
<evidence type="ECO:0000256" key="1">
    <source>
        <dbReference type="SAM" id="MobiDB-lite"/>
    </source>
</evidence>
<dbReference type="SUPFAM" id="SSF53448">
    <property type="entry name" value="Nucleotide-diphospho-sugar transferases"/>
    <property type="match status" value="1"/>
</dbReference>
<evidence type="ECO:0000313" key="4">
    <source>
        <dbReference type="Proteomes" id="UP000610594"/>
    </source>
</evidence>
<organism evidence="3 4">
    <name type="scientific">Massilia genomosp. 1</name>
    <dbReference type="NCBI Taxonomy" id="2609280"/>
    <lineage>
        <taxon>Bacteria</taxon>
        <taxon>Pseudomonadati</taxon>
        <taxon>Pseudomonadota</taxon>
        <taxon>Betaproteobacteria</taxon>
        <taxon>Burkholderiales</taxon>
        <taxon>Oxalobacteraceae</taxon>
        <taxon>Telluria group</taxon>
        <taxon>Massilia</taxon>
    </lineage>
</organism>
<gene>
    <name evidence="3" type="ORF">F1735_21900</name>
</gene>
<keyword evidence="4" id="KW-1185">Reference proteome</keyword>
<feature type="compositionally biased region" description="Basic and acidic residues" evidence="1">
    <location>
        <begin position="718"/>
        <end position="732"/>
    </location>
</feature>
<feature type="region of interest" description="Disordered" evidence="1">
    <location>
        <begin position="713"/>
        <end position="732"/>
    </location>
</feature>
<name>A0ABX0MQ74_9BURK</name>